<dbReference type="SUPFAM" id="SSF53448">
    <property type="entry name" value="Nucleotide-diphospho-sugar transferases"/>
    <property type="match status" value="1"/>
</dbReference>
<proteinExistence type="predicted"/>
<keyword evidence="1" id="KW-0808">Transferase</keyword>
<dbReference type="InterPro" id="IPR051706">
    <property type="entry name" value="Glycosyltransferase_domain"/>
</dbReference>
<evidence type="ECO:0008006" key="4">
    <source>
        <dbReference type="Google" id="ProtNLM"/>
    </source>
</evidence>
<dbReference type="AlphaFoldDB" id="A0A6C0HW51"/>
<dbReference type="InterPro" id="IPR029044">
    <property type="entry name" value="Nucleotide-diphossugar_trans"/>
</dbReference>
<dbReference type="GO" id="GO:0016020">
    <property type="term" value="C:membrane"/>
    <property type="evidence" value="ECO:0007669"/>
    <property type="project" value="GOC"/>
</dbReference>
<dbReference type="Gene3D" id="3.90.550.20">
    <property type="match status" value="1"/>
</dbReference>
<dbReference type="PANTHER" id="PTHR32385:SF15">
    <property type="entry name" value="INOSITOL PHOSPHOCERAMIDE MANNOSYLTRANSFERASE 1"/>
    <property type="match status" value="1"/>
</dbReference>
<keyword evidence="2" id="KW-0812">Transmembrane</keyword>
<dbReference type="PANTHER" id="PTHR32385">
    <property type="entry name" value="MANNOSYL PHOSPHORYLINOSITOL CERAMIDE SYNTHASE"/>
    <property type="match status" value="1"/>
</dbReference>
<protein>
    <recommendedName>
        <fullName evidence="4">Glycosyltransferase</fullName>
    </recommendedName>
</protein>
<evidence type="ECO:0000313" key="3">
    <source>
        <dbReference type="EMBL" id="QHT84640.1"/>
    </source>
</evidence>
<dbReference type="GO" id="GO:0000030">
    <property type="term" value="F:mannosyltransferase activity"/>
    <property type="evidence" value="ECO:0007669"/>
    <property type="project" value="TreeGrafter"/>
</dbReference>
<dbReference type="InterPro" id="IPR007577">
    <property type="entry name" value="GlycoTrfase_DXD_sugar-bd_CS"/>
</dbReference>
<accession>A0A6C0HW51</accession>
<dbReference type="GO" id="GO:0051999">
    <property type="term" value="P:mannosyl-inositol phosphorylceramide biosynthetic process"/>
    <property type="evidence" value="ECO:0007669"/>
    <property type="project" value="TreeGrafter"/>
</dbReference>
<evidence type="ECO:0000256" key="2">
    <source>
        <dbReference type="SAM" id="Phobius"/>
    </source>
</evidence>
<feature type="transmembrane region" description="Helical" evidence="2">
    <location>
        <begin position="225"/>
        <end position="243"/>
    </location>
</feature>
<sequence length="253" mass="31010">MIPLILHQIWFQGIDNIIEPYKSCFINTIIFLKNTKWEHYFWDKERIETFILDKYPQYWDIYNNCHILVQKLDVARYIILYHYGGCYMDMDMEILKDFRELLNDKDEIVISNTRQFYYNNSILFSSINNKFWLNFLDSIEINKFNFNTFLNVQFTTGPFNFTYFINKNINNYKIKILPFKYLEPCDTKYNHDITEDAYVINYFGNSWMDSYIKFFIKIYSMRNDFFLIMLFCLIIIYMLKSFSNRNKTNISLV</sequence>
<name>A0A6C0HW51_9ZZZZ</name>
<evidence type="ECO:0000256" key="1">
    <source>
        <dbReference type="ARBA" id="ARBA00022679"/>
    </source>
</evidence>
<keyword evidence="2" id="KW-0472">Membrane</keyword>
<reference evidence="3" key="1">
    <citation type="journal article" date="2020" name="Nature">
        <title>Giant virus diversity and host interactions through global metagenomics.</title>
        <authorList>
            <person name="Schulz F."/>
            <person name="Roux S."/>
            <person name="Paez-Espino D."/>
            <person name="Jungbluth S."/>
            <person name="Walsh D.A."/>
            <person name="Denef V.J."/>
            <person name="McMahon K.D."/>
            <person name="Konstantinidis K.T."/>
            <person name="Eloe-Fadrosh E.A."/>
            <person name="Kyrpides N.C."/>
            <person name="Woyke T."/>
        </authorList>
    </citation>
    <scope>NUCLEOTIDE SEQUENCE</scope>
    <source>
        <strain evidence="3">GVMAG-M-3300023184-177</strain>
    </source>
</reference>
<dbReference type="Pfam" id="PF04488">
    <property type="entry name" value="Gly_transf_sug"/>
    <property type="match status" value="1"/>
</dbReference>
<dbReference type="EMBL" id="MN740021">
    <property type="protein sequence ID" value="QHT84640.1"/>
    <property type="molecule type" value="Genomic_DNA"/>
</dbReference>
<keyword evidence="2" id="KW-1133">Transmembrane helix</keyword>
<organism evidence="3">
    <name type="scientific">viral metagenome</name>
    <dbReference type="NCBI Taxonomy" id="1070528"/>
    <lineage>
        <taxon>unclassified sequences</taxon>
        <taxon>metagenomes</taxon>
        <taxon>organismal metagenomes</taxon>
    </lineage>
</organism>